<sequence>MKKEAETTAKTPVTPRRSSRTSATAKPDLKKSASEAKAPVAEPTKARKKAAVAPKNIKAPESATTADSAVKRKVGRPRGSTKTATMPVTPKTPGRRGRKPKALTAAATKASVSGTEAGAKTEAIEEQVSKLDVAKKPTERSAKAVEQTAETTLSKRGRKRKVEEENVTPPTTKKRATQEKQDKTPAKRGRPAGTGKRQLAVAKEAKDKSTTKTQKTTKIEDAEDTEGDFNGIKLTIERCTTCTQYHKNVKRIFKLTTEQYPHALVHEEVVPNSKSFEIYLSINGSKNKLIWSGKAHAPPKRLAFPDSDVFVNLLKAEFKDE</sequence>
<evidence type="ECO:0000256" key="1">
    <source>
        <dbReference type="SAM" id="MobiDB-lite"/>
    </source>
</evidence>
<gene>
    <name evidence="2" type="ORF">BG011_005829</name>
</gene>
<protein>
    <recommendedName>
        <fullName evidence="4">Selenoprotein H</fullName>
    </recommendedName>
</protein>
<dbReference type="Proteomes" id="UP000726737">
    <property type="component" value="Unassembled WGS sequence"/>
</dbReference>
<dbReference type="AlphaFoldDB" id="A0A9P6PWQ0"/>
<accession>A0A9P6PWQ0</accession>
<name>A0A9P6PWQ0_9FUNG</name>
<feature type="compositionally biased region" description="Basic and acidic residues" evidence="1">
    <location>
        <begin position="127"/>
        <end position="143"/>
    </location>
</feature>
<keyword evidence="3" id="KW-1185">Reference proteome</keyword>
<dbReference type="OrthoDB" id="1933874at2759"/>
<evidence type="ECO:0000313" key="2">
    <source>
        <dbReference type="EMBL" id="KAG0254281.1"/>
    </source>
</evidence>
<reference evidence="2" key="1">
    <citation type="journal article" date="2020" name="Fungal Divers.">
        <title>Resolving the Mortierellaceae phylogeny through synthesis of multi-gene phylogenetics and phylogenomics.</title>
        <authorList>
            <person name="Vandepol N."/>
            <person name="Liber J."/>
            <person name="Desiro A."/>
            <person name="Na H."/>
            <person name="Kennedy M."/>
            <person name="Barry K."/>
            <person name="Grigoriev I.V."/>
            <person name="Miller A.N."/>
            <person name="O'Donnell K."/>
            <person name="Stajich J.E."/>
            <person name="Bonito G."/>
        </authorList>
    </citation>
    <scope>NUCLEOTIDE SEQUENCE</scope>
    <source>
        <strain evidence="2">KOD948</strain>
    </source>
</reference>
<proteinExistence type="predicted"/>
<organism evidence="2 3">
    <name type="scientific">Mortierella polycephala</name>
    <dbReference type="NCBI Taxonomy" id="41804"/>
    <lineage>
        <taxon>Eukaryota</taxon>
        <taxon>Fungi</taxon>
        <taxon>Fungi incertae sedis</taxon>
        <taxon>Mucoromycota</taxon>
        <taxon>Mortierellomycotina</taxon>
        <taxon>Mortierellomycetes</taxon>
        <taxon>Mortierellales</taxon>
        <taxon>Mortierellaceae</taxon>
        <taxon>Mortierella</taxon>
    </lineage>
</organism>
<evidence type="ECO:0000313" key="3">
    <source>
        <dbReference type="Proteomes" id="UP000726737"/>
    </source>
</evidence>
<feature type="compositionally biased region" description="Basic and acidic residues" evidence="1">
    <location>
        <begin position="176"/>
        <end position="185"/>
    </location>
</feature>
<comment type="caution">
    <text evidence="2">The sequence shown here is derived from an EMBL/GenBank/DDBJ whole genome shotgun (WGS) entry which is preliminary data.</text>
</comment>
<evidence type="ECO:0008006" key="4">
    <source>
        <dbReference type="Google" id="ProtNLM"/>
    </source>
</evidence>
<dbReference type="EMBL" id="JAAAJA010000409">
    <property type="protein sequence ID" value="KAG0254281.1"/>
    <property type="molecule type" value="Genomic_DNA"/>
</dbReference>
<feature type="region of interest" description="Disordered" evidence="1">
    <location>
        <begin position="1"/>
        <end position="219"/>
    </location>
</feature>